<evidence type="ECO:0000256" key="2">
    <source>
        <dbReference type="SAM" id="Phobius"/>
    </source>
</evidence>
<dbReference type="InterPro" id="IPR056542">
    <property type="entry name" value="Ig-like_POM152_1st"/>
</dbReference>
<dbReference type="Pfam" id="PF23664">
    <property type="entry name" value="Ig_Pom152"/>
    <property type="match status" value="2"/>
</dbReference>
<dbReference type="GO" id="GO:0006606">
    <property type="term" value="P:protein import into nucleus"/>
    <property type="evidence" value="ECO:0007669"/>
    <property type="project" value="TreeGrafter"/>
</dbReference>
<feature type="transmembrane region" description="Helical" evidence="2">
    <location>
        <begin position="178"/>
        <end position="202"/>
    </location>
</feature>
<keyword evidence="9" id="KW-1185">Reference proteome</keyword>
<feature type="domain" description="Nucleoporin POM152 N-terminal transmembrane" evidence="4">
    <location>
        <begin position="98"/>
        <end position="194"/>
    </location>
</feature>
<keyword evidence="2" id="KW-1133">Transmembrane helix</keyword>
<dbReference type="InterPro" id="IPR056543">
    <property type="entry name" value="Ig-like_POM152_9th"/>
</dbReference>
<dbReference type="Pfam" id="PF24097">
    <property type="entry name" value="TMD_POM152"/>
    <property type="match status" value="1"/>
</dbReference>
<dbReference type="EMBL" id="FQNF01000022">
    <property type="protein sequence ID" value="SGZ39382.1"/>
    <property type="molecule type" value="Genomic_DNA"/>
</dbReference>
<reference evidence="9" key="1">
    <citation type="submission" date="2016-11" db="EMBL/GenBank/DDBJ databases">
        <authorList>
            <person name="Guldener U."/>
        </authorList>
    </citation>
    <scope>NUCLEOTIDE SEQUENCE [LARGE SCALE GENOMIC DNA]</scope>
</reference>
<evidence type="ECO:0008006" key="10">
    <source>
        <dbReference type="Google" id="ProtNLM"/>
    </source>
</evidence>
<sequence length="1337" mass="153037">MSYYNNIFDTESRFSSRNSKLSNHSESSFGSRRWNTSDDSSTNISSHSSNKEYHTFFLNNNEKINHNNQKENHPNKDDIIIEKKSIHTLIPEEYMSIQSQQIFAAAILFLIQGYKIYDIMNINNIGKTDYFINSFVNNFFIINKKIFFILKYFLLESLFFFTLPILRIPYLKFKTIYSTIIVCLLSLLNASMILPIFSWVFLSIMSINSSKSLTISGKLIKPDNFIQANKHFKGQHIVKIQPQSLATFNPFNEISCINGNNFIDIPIKVNSTNNVELWEVQYKGLNDEDFSNIHVQTSNEFENKLSFINKKKYNKDVKIFKTNSGNKHAINLKNQLTISTFYQMRIKKPGFYKIIKATDDQQLGIKITKENKFIAPECPSAQIDLITSNFDKCHGDINQLVIKVNGVFPIKLEYTRTVNGVQEKMSEIVTKPENINNDYISPFLGADNNLLSLQTLNEKYISDFSWASNNNTFSIDISEHLDTCGEYSYQLSSISDAFDNQIDLKDKRSFVVHQRPTVQMTMVPNNKSPTKKALLLSTVNNIKNYNLKDSPIKVIISKSNGENITAEFNDERPHLLLAQDQGEYKLAHVESKFCSGFIKNDDPVDVKKPNKPDLVVNSTTLNDDCIGHIGLLFNLMFVGNPKFGYTYKVYKKNNLGIYSLLEEKKGTSSTIQNKESYIPNSAGDYKIEFVSVSDENYPDGIKLDPSKWTFEVSTNIKPEAKISNKRHFKPFNHHVKDLCLNDKTSFDVELTGQMPLSLKYVVMHAESTYSNVQTIEGIESNKITVNTENFEKGGKYIISLVSVADKDSCGINILNEQIEFNVKQYVPKVSFDLTSKNNIEYINKFETAIVPLHIRGDAPFEIGYTVTDETTGVESGLMTTKIRSQTNQMLEFKERGIYKLKSFKDSNCNGMIEKDQHFIVRHKDTPTLKVANVETYEDKNLLIFSKKDVCIQTRTYVDLELQGLPPFKVTYDIESPSGKVEVNKILNTNNNKASIAFENNKHGLYKITIKNINDANYKNSQFLNDSIIVEQYVNALPELYFDKQSKGFKTCHANLDEPSAKIMPIFLNSVQKLNANSLFEVELAINNVDMDYKKIYVLAAKPTSNLKKLSIDYTEIYKSLSVGKYVLRIVSVVDKLTGCKSVKMSESTFSIEITGKPSIELIKDQNVYCVGDTIRYKVDGIPPFNLKYKLDNEVFNVPIRNKEFIRYAEYPGELSINELKTNADDCVVNYLKPSMREEYDSLKVTIHEIPTVSISNGQSSYDNIFAGDSSEFEIEFEGIPPFSIVYARFDESGDKISEEFFIDEIYDFKYKVKTSVPGKYEAIEIRDKYCKIRRDQL</sequence>
<dbReference type="InterPro" id="IPR056541">
    <property type="entry name" value="Ig-like_POM152"/>
</dbReference>
<dbReference type="PANTHER" id="PTHR28206:SF1">
    <property type="entry name" value="NUCLEOPORIN POM152"/>
    <property type="match status" value="1"/>
</dbReference>
<dbReference type="InterPro" id="IPR037701">
    <property type="entry name" value="Pom152"/>
</dbReference>
<feature type="domain" description="Nucleoporin POM152 first Ig-like" evidence="6">
    <location>
        <begin position="246"/>
        <end position="372"/>
    </location>
</feature>
<name>A0A1L0FIF2_9ASCO</name>
<feature type="domain" description="Nucleoporin POM152 Ig-like" evidence="5">
    <location>
        <begin position="827"/>
        <end position="915"/>
    </location>
</feature>
<accession>A0A1L0FIF2</accession>
<proteinExistence type="predicted"/>
<dbReference type="Proteomes" id="UP000183365">
    <property type="component" value="Unassembled WGS sequence"/>
</dbReference>
<keyword evidence="2" id="KW-0812">Transmembrane</keyword>
<dbReference type="GO" id="GO:0017056">
    <property type="term" value="F:structural constituent of nuclear pore"/>
    <property type="evidence" value="ECO:0007669"/>
    <property type="project" value="InterPro"/>
</dbReference>
<dbReference type="Pfam" id="PF24527">
    <property type="entry name" value="Ig-like_Pom152_9"/>
    <property type="match status" value="1"/>
</dbReference>
<feature type="region of interest" description="Disordered" evidence="1">
    <location>
        <begin position="15"/>
        <end position="48"/>
    </location>
</feature>
<organism evidence="8 9">
    <name type="scientific">Hanseniaspora guilliermondii</name>
    <dbReference type="NCBI Taxonomy" id="56406"/>
    <lineage>
        <taxon>Eukaryota</taxon>
        <taxon>Fungi</taxon>
        <taxon>Dikarya</taxon>
        <taxon>Ascomycota</taxon>
        <taxon>Saccharomycotina</taxon>
        <taxon>Saccharomycetes</taxon>
        <taxon>Saccharomycodales</taxon>
        <taxon>Saccharomycodaceae</taxon>
        <taxon>Hanseniaspora</taxon>
    </lineage>
</organism>
<feature type="compositionally biased region" description="Low complexity" evidence="1">
    <location>
        <begin position="37"/>
        <end position="48"/>
    </location>
</feature>
<dbReference type="Pfam" id="PF24519">
    <property type="entry name" value="Ig-like_Pom152_1"/>
    <property type="match status" value="1"/>
</dbReference>
<dbReference type="OrthoDB" id="5529162at2759"/>
<evidence type="ECO:0000259" key="6">
    <source>
        <dbReference type="Pfam" id="PF24519"/>
    </source>
</evidence>
<feature type="transmembrane region" description="Helical" evidence="2">
    <location>
        <begin position="146"/>
        <end position="166"/>
    </location>
</feature>
<evidence type="ECO:0000313" key="8">
    <source>
        <dbReference type="EMBL" id="SGZ39382.1"/>
    </source>
</evidence>
<feature type="compositionally biased region" description="Polar residues" evidence="1">
    <location>
        <begin position="15"/>
        <end position="34"/>
    </location>
</feature>
<evidence type="ECO:0000256" key="1">
    <source>
        <dbReference type="SAM" id="MobiDB-lite"/>
    </source>
</evidence>
<dbReference type="GO" id="GO:0070762">
    <property type="term" value="C:nuclear pore transmembrane ring"/>
    <property type="evidence" value="ECO:0007669"/>
    <property type="project" value="TreeGrafter"/>
</dbReference>
<keyword evidence="2" id="KW-0472">Membrane</keyword>
<protein>
    <recommendedName>
        <fullName evidence="10">Nucleoporin POM152</fullName>
    </recommendedName>
</protein>
<evidence type="ECO:0000259" key="3">
    <source>
        <dbReference type="Pfam" id="PF23664"/>
    </source>
</evidence>
<dbReference type="Pfam" id="PF24312">
    <property type="entry name" value="Ig-like_POM152"/>
    <property type="match status" value="1"/>
</dbReference>
<evidence type="ECO:0000259" key="4">
    <source>
        <dbReference type="Pfam" id="PF24097"/>
    </source>
</evidence>
<feature type="domain" description="Nucleoporin POM152 immunoglobulin-like" evidence="3">
    <location>
        <begin position="948"/>
        <end position="1035"/>
    </location>
</feature>
<dbReference type="GO" id="GO:0006999">
    <property type="term" value="P:nuclear pore organization"/>
    <property type="evidence" value="ECO:0007669"/>
    <property type="project" value="TreeGrafter"/>
</dbReference>
<dbReference type="InterPro" id="IPR056544">
    <property type="entry name" value="Ig_POM152"/>
</dbReference>
<dbReference type="InterPro" id="IPR056540">
    <property type="entry name" value="TMD_POM152"/>
</dbReference>
<feature type="domain" description="Nucleoporin POM152 immunoglobulin-like" evidence="3">
    <location>
        <begin position="609"/>
        <end position="715"/>
    </location>
</feature>
<dbReference type="VEuPathDB" id="FungiDB:HGUI_01582"/>
<evidence type="ECO:0000259" key="5">
    <source>
        <dbReference type="Pfam" id="PF24312"/>
    </source>
</evidence>
<evidence type="ECO:0000259" key="7">
    <source>
        <dbReference type="Pfam" id="PF24527"/>
    </source>
</evidence>
<dbReference type="PANTHER" id="PTHR28206">
    <property type="entry name" value="NUCLEOPORIN POM152"/>
    <property type="match status" value="1"/>
</dbReference>
<feature type="domain" description="Nucleoporin POM152 ninth Ig-like" evidence="7">
    <location>
        <begin position="1157"/>
        <end position="1229"/>
    </location>
</feature>
<evidence type="ECO:0000313" key="9">
    <source>
        <dbReference type="Proteomes" id="UP000183365"/>
    </source>
</evidence>
<gene>
    <name evidence="8" type="ORF">HGUI_01582</name>
</gene>